<feature type="compositionally biased region" description="Basic and acidic residues" evidence="1">
    <location>
        <begin position="1217"/>
        <end position="1228"/>
    </location>
</feature>
<feature type="compositionally biased region" description="Basic and acidic residues" evidence="1">
    <location>
        <begin position="523"/>
        <end position="538"/>
    </location>
</feature>
<gene>
    <name evidence="2" type="ORF">WR25_11380</name>
</gene>
<comment type="caution">
    <text evidence="2">The sequence shown here is derived from an EMBL/GenBank/DDBJ whole genome shotgun (WGS) entry which is preliminary data.</text>
</comment>
<proteinExistence type="predicted"/>
<sequence>MLDMPVSEPYLGEYEETRIRRDVDDLPLQHHISNLPQSYHYETLPTIAEQKIEEKIEEVHPAEHDKTISEKITNLFKREPVQLDYPVSESYDGPLSDLNKYGEISEDPLKHHVEAYHHGWYEHLPVATKLPHPQESQKEPGISIVDKFGSLFKKKEAHQDYPSSSEYSGPYFDSHYSEATTIPLESRVSVYHSGRSDLEAPKEISYEFPRNEPVYTGELHDTHHRRDIDGEPLQQHVSTMPTSFHYDQLPTISEEQPKEGAFSKITGLFKKTEDEYDYPTWTDSGPVDEFGRAREIQTEDLGLYSKPPSQSFYDELPSSTVVGRKSEFPINQAPYLGELHDVHHRRDAEGIPIGQHVSVTNQGYYDTLPKPESDKPHHDIVDSAKALGAKVTGLFKRSPVHMDFPVSERYEGPLSDIHRHGDIQDEPIQHHVTPYSTGFYSELPKKHVADEEKRDIVDSAKVLGAKVTGLFKKSPSHLDYPTSTAYDGPLSDFHRKGDIQDEPLQQHVSPYSAGYYDVLPPRIPEKRPSEVSEPEKSLSSKMSGLFKRSPAKLDFPVSEVYEGPYNETSRRREIDGEPLTHHIAAIPRTYHYGTLGEDDEERFAAEEPKEHGKSITEKFGSLFKKRDDCDEFPHSDPYEGPYSDSYYSEATTYPLSSHVTVYHPTGRSDGHQAIETRKSEFPINEPPYVGAIGDTRRRREIENVPIEQTTSIYHSGFYETHPSEGTDKSKSFATKLGELFKRDPAKLDYPVSEQYLGELDDTRRAEEVDGHPLTHYVSVYHSGRSDEGQLKPQEIEEQSHEHGVPIAEKIKGLFKRSDAHDDYPRSDPFTGQYYESHYSEVSSHPLSHHVTAYHNGRSDEPTLTVDYEFPTAESPYTGPMTDTYRRSEAEGIPLTRSVAVYNVGHYDQIVKPAPEEPEKKDIVDTAKALGAKVTQLFKKSPAHLDYPVSESFTGPYYESRYNEAVSHPLSSHVTVYHSGRSDEAAPKEVSYEFPTNEQPYDGPLNDTTRRSEIDDQPLQHHVSSYHIGHYDQLPSLPEEQQKEGVLSKITGIFKKRDHEPEYPTWIDDSRPVDETLKSREIQTSDLGLHAIPPSQSYYDNLPTRHVEEQRSDFPINQEPYLGELHDVHHRRDAEGIPISHHVSVINQGYYNELSKKPVAEEEKDKSLTSKLAGLFKKSPAHLDYPVSESFTGPYYESHYNEASSHPLSSHVTVYHSGRSDEAAPKEVSYEFPTNEQPYDGPLNDTTRRSDIDDQPLQHHVSSYHVGHYDQLPTISEEQQKEGVLSKITGIFKKKEHESDYPTWIDDSRPVDETMRIRDIQSEDLGLHAIPPSQSYYDNLPTRDVESRRSDFPINQEPYLGELHDAHHRKDVEGEPLQHHVSSYHIGHYDQLPTQDQPKESTLSKITGLFKKRDHEPEYPHSEPFTGTYHESRYNEAVSHPLDSHVTVYHSGRSDEAAPKEVSYEFPTNEQPYDGPLNDTTRRSEIDDQPLQHHVSSYHIGHYDQLPSLPEEQQKESVLSKITGIFKKRDHEPEYPTWIDDSRPVDETMRIRDIQSEDLGLHAIPPSMSYYDSLPSREVESRRSDFPINQEPYTGELLDTRHRRDVEGEPLQHHVSSYHIGHYDQLPTQDQPKESTLISNMDRRFSTS</sequence>
<evidence type="ECO:0000256" key="1">
    <source>
        <dbReference type="SAM" id="MobiDB-lite"/>
    </source>
</evidence>
<protein>
    <submittedName>
        <fullName evidence="2">Uncharacterized protein</fullName>
    </submittedName>
</protein>
<dbReference type="EMBL" id="LIAE01006258">
    <property type="protein sequence ID" value="PAV92179.1"/>
    <property type="molecule type" value="Genomic_DNA"/>
</dbReference>
<dbReference type="STRING" id="2018661.A0A2A2M189"/>
<feature type="region of interest" description="Disordered" evidence="1">
    <location>
        <begin position="1622"/>
        <end position="1647"/>
    </location>
</feature>
<feature type="compositionally biased region" description="Basic and acidic residues" evidence="1">
    <location>
        <begin position="1452"/>
        <end position="1462"/>
    </location>
</feature>
<feature type="region of interest" description="Disordered" evidence="1">
    <location>
        <begin position="1452"/>
        <end position="1482"/>
    </location>
</feature>
<accession>A0A2A2M189</accession>
<feature type="region of interest" description="Disordered" evidence="1">
    <location>
        <begin position="1217"/>
        <end position="1241"/>
    </location>
</feature>
<evidence type="ECO:0000313" key="3">
    <source>
        <dbReference type="Proteomes" id="UP000218231"/>
    </source>
</evidence>
<feature type="compositionally biased region" description="Polar residues" evidence="1">
    <location>
        <begin position="1625"/>
        <end position="1638"/>
    </location>
</feature>
<dbReference type="Proteomes" id="UP000218231">
    <property type="component" value="Unassembled WGS sequence"/>
</dbReference>
<reference evidence="2 3" key="1">
    <citation type="journal article" date="2017" name="Curr. Biol.">
        <title>Genome architecture and evolution of a unichromosomal asexual nematode.</title>
        <authorList>
            <person name="Fradin H."/>
            <person name="Zegar C."/>
            <person name="Gutwein M."/>
            <person name="Lucas J."/>
            <person name="Kovtun M."/>
            <person name="Corcoran D."/>
            <person name="Baugh L.R."/>
            <person name="Kiontke K."/>
            <person name="Gunsalus K."/>
            <person name="Fitch D.H."/>
            <person name="Piano F."/>
        </authorList>
    </citation>
    <scope>NUCLEOTIDE SEQUENCE [LARGE SCALE GENOMIC DNA]</scope>
    <source>
        <strain evidence="2">PF1309</strain>
    </source>
</reference>
<name>A0A2A2M189_9BILA</name>
<keyword evidence="3" id="KW-1185">Reference proteome</keyword>
<organism evidence="2 3">
    <name type="scientific">Diploscapter pachys</name>
    <dbReference type="NCBI Taxonomy" id="2018661"/>
    <lineage>
        <taxon>Eukaryota</taxon>
        <taxon>Metazoa</taxon>
        <taxon>Ecdysozoa</taxon>
        <taxon>Nematoda</taxon>
        <taxon>Chromadorea</taxon>
        <taxon>Rhabditida</taxon>
        <taxon>Rhabditina</taxon>
        <taxon>Rhabditomorpha</taxon>
        <taxon>Rhabditoidea</taxon>
        <taxon>Rhabditidae</taxon>
        <taxon>Diploscapter</taxon>
    </lineage>
</organism>
<evidence type="ECO:0000313" key="2">
    <source>
        <dbReference type="EMBL" id="PAV92179.1"/>
    </source>
</evidence>
<feature type="region of interest" description="Disordered" evidence="1">
    <location>
        <begin position="523"/>
        <end position="542"/>
    </location>
</feature>
<dbReference type="OrthoDB" id="5872237at2759"/>